<evidence type="ECO:0000256" key="1">
    <source>
        <dbReference type="SAM" id="MobiDB-lite"/>
    </source>
</evidence>
<evidence type="ECO:0000313" key="4">
    <source>
        <dbReference type="Proteomes" id="UP000825935"/>
    </source>
</evidence>
<gene>
    <name evidence="3" type="ORF">KP509_09G013700</name>
</gene>
<feature type="region of interest" description="Disordered" evidence="1">
    <location>
        <begin position="1"/>
        <end position="21"/>
    </location>
</feature>
<feature type="transmembrane region" description="Helical" evidence="2">
    <location>
        <begin position="31"/>
        <end position="47"/>
    </location>
</feature>
<keyword evidence="2" id="KW-0812">Transmembrane</keyword>
<dbReference type="EMBL" id="CM035414">
    <property type="protein sequence ID" value="KAH7428711.1"/>
    <property type="molecule type" value="Genomic_DNA"/>
</dbReference>
<keyword evidence="2" id="KW-1133">Transmembrane helix</keyword>
<evidence type="ECO:0000256" key="2">
    <source>
        <dbReference type="SAM" id="Phobius"/>
    </source>
</evidence>
<evidence type="ECO:0000313" key="3">
    <source>
        <dbReference type="EMBL" id="KAH7428711.1"/>
    </source>
</evidence>
<reference evidence="3" key="1">
    <citation type="submission" date="2021-08" db="EMBL/GenBank/DDBJ databases">
        <title>WGS assembly of Ceratopteris richardii.</title>
        <authorList>
            <person name="Marchant D.B."/>
            <person name="Chen G."/>
            <person name="Jenkins J."/>
            <person name="Shu S."/>
            <person name="Leebens-Mack J."/>
            <person name="Grimwood J."/>
            <person name="Schmutz J."/>
            <person name="Soltis P."/>
            <person name="Soltis D."/>
            <person name="Chen Z.-H."/>
        </authorList>
    </citation>
    <scope>NUCLEOTIDE SEQUENCE</scope>
    <source>
        <strain evidence="3">Whitten #5841</strain>
        <tissue evidence="3">Leaf</tissue>
    </source>
</reference>
<dbReference type="Proteomes" id="UP000825935">
    <property type="component" value="Chromosome 9"/>
</dbReference>
<organism evidence="3 4">
    <name type="scientific">Ceratopteris richardii</name>
    <name type="common">Triangle waterfern</name>
    <dbReference type="NCBI Taxonomy" id="49495"/>
    <lineage>
        <taxon>Eukaryota</taxon>
        <taxon>Viridiplantae</taxon>
        <taxon>Streptophyta</taxon>
        <taxon>Embryophyta</taxon>
        <taxon>Tracheophyta</taxon>
        <taxon>Polypodiopsida</taxon>
        <taxon>Polypodiidae</taxon>
        <taxon>Polypodiales</taxon>
        <taxon>Pteridineae</taxon>
        <taxon>Pteridaceae</taxon>
        <taxon>Parkerioideae</taxon>
        <taxon>Ceratopteris</taxon>
    </lineage>
</organism>
<proteinExistence type="predicted"/>
<name>A0A8T2TY69_CERRI</name>
<dbReference type="AlphaFoldDB" id="A0A8T2TY69"/>
<accession>A0A8T2TY69</accession>
<comment type="caution">
    <text evidence="3">The sequence shown here is derived from an EMBL/GenBank/DDBJ whole genome shotgun (WGS) entry which is preliminary data.</text>
</comment>
<protein>
    <submittedName>
        <fullName evidence="3">Uncharacterized protein</fullName>
    </submittedName>
</protein>
<keyword evidence="4" id="KW-1185">Reference proteome</keyword>
<keyword evidence="2" id="KW-0472">Membrane</keyword>
<sequence>MLAATQAAAQAPAPSPSTSMAASAAPATYSLPPLMVPIFLAILAALFH</sequence>